<sequence>MIRPFCFLTNTTCNNGSIPYFYYRFGSRSLFSGGSNTSSAALCSLECEAKEEELMGIDMLLLNEKGVLRFVGVIKSTFSDHEQSAQCIMVDLQGDNVTELAVFDAEMSKLTNVHAAEVGDIMGAGVGGPLEAEIPPFTKKLLSGDEPSNEMDGIPSNQTRHPIR</sequence>
<evidence type="ECO:0000313" key="3">
    <source>
        <dbReference type="Proteomes" id="UP000823674"/>
    </source>
</evidence>
<protein>
    <recommendedName>
        <fullName evidence="4">Replication factor A C-terminal domain-containing protein</fullName>
    </recommendedName>
</protein>
<name>A0ABQ7MAS6_BRACM</name>
<evidence type="ECO:0008006" key="4">
    <source>
        <dbReference type="Google" id="ProtNLM"/>
    </source>
</evidence>
<keyword evidence="3" id="KW-1185">Reference proteome</keyword>
<accession>A0ABQ7MAS6</accession>
<comment type="caution">
    <text evidence="2">The sequence shown here is derived from an EMBL/GenBank/DDBJ whole genome shotgun (WGS) entry which is preliminary data.</text>
</comment>
<proteinExistence type="predicted"/>
<dbReference type="EMBL" id="JADBGQ010000006">
    <property type="protein sequence ID" value="KAG5395051.1"/>
    <property type="molecule type" value="Genomic_DNA"/>
</dbReference>
<reference evidence="2 3" key="1">
    <citation type="submission" date="2021-03" db="EMBL/GenBank/DDBJ databases">
        <authorList>
            <person name="King G.J."/>
            <person name="Bancroft I."/>
            <person name="Baten A."/>
            <person name="Bloomfield J."/>
            <person name="Borpatragohain P."/>
            <person name="He Z."/>
            <person name="Irish N."/>
            <person name="Irwin J."/>
            <person name="Liu K."/>
            <person name="Mauleon R.P."/>
            <person name="Moore J."/>
            <person name="Morris R."/>
            <person name="Ostergaard L."/>
            <person name="Wang B."/>
            <person name="Wells R."/>
        </authorList>
    </citation>
    <scope>NUCLEOTIDE SEQUENCE [LARGE SCALE GENOMIC DNA]</scope>
    <source>
        <strain evidence="2">R-o-18</strain>
        <tissue evidence="2">Leaf</tissue>
    </source>
</reference>
<gene>
    <name evidence="2" type="primary">A06g509610.1_BraROA</name>
    <name evidence="2" type="ORF">IGI04_025014</name>
</gene>
<organism evidence="2 3">
    <name type="scientific">Brassica rapa subsp. trilocularis</name>
    <dbReference type="NCBI Taxonomy" id="1813537"/>
    <lineage>
        <taxon>Eukaryota</taxon>
        <taxon>Viridiplantae</taxon>
        <taxon>Streptophyta</taxon>
        <taxon>Embryophyta</taxon>
        <taxon>Tracheophyta</taxon>
        <taxon>Spermatophyta</taxon>
        <taxon>Magnoliopsida</taxon>
        <taxon>eudicotyledons</taxon>
        <taxon>Gunneridae</taxon>
        <taxon>Pentapetalae</taxon>
        <taxon>rosids</taxon>
        <taxon>malvids</taxon>
        <taxon>Brassicales</taxon>
        <taxon>Brassicaceae</taxon>
        <taxon>Brassiceae</taxon>
        <taxon>Brassica</taxon>
    </lineage>
</organism>
<dbReference type="Proteomes" id="UP000823674">
    <property type="component" value="Chromosome A06"/>
</dbReference>
<evidence type="ECO:0000256" key="1">
    <source>
        <dbReference type="SAM" id="MobiDB-lite"/>
    </source>
</evidence>
<evidence type="ECO:0000313" key="2">
    <source>
        <dbReference type="EMBL" id="KAG5395051.1"/>
    </source>
</evidence>
<feature type="compositionally biased region" description="Polar residues" evidence="1">
    <location>
        <begin position="155"/>
        <end position="164"/>
    </location>
</feature>
<feature type="region of interest" description="Disordered" evidence="1">
    <location>
        <begin position="143"/>
        <end position="164"/>
    </location>
</feature>